<reference evidence="5" key="1">
    <citation type="submission" date="2020-11" db="EMBL/GenBank/DDBJ databases">
        <title>Novosphingobium aureum sp. nov., a marine bacterium isolated from sediment of a salt flat.</title>
        <authorList>
            <person name="Yoo Y."/>
            <person name="Kim J.-J."/>
        </authorList>
    </citation>
    <scope>NUCLEOTIDE SEQUENCE</scope>
    <source>
        <strain evidence="5">YJ-S2-02</strain>
    </source>
</reference>
<keyword evidence="1" id="KW-0805">Transcription regulation</keyword>
<dbReference type="Pfam" id="PF12802">
    <property type="entry name" value="MarR_2"/>
    <property type="match status" value="1"/>
</dbReference>
<evidence type="ECO:0000259" key="4">
    <source>
        <dbReference type="PROSITE" id="PS50995"/>
    </source>
</evidence>
<dbReference type="SUPFAM" id="SSF46785">
    <property type="entry name" value="Winged helix' DNA-binding domain"/>
    <property type="match status" value="1"/>
</dbReference>
<evidence type="ECO:0000313" key="6">
    <source>
        <dbReference type="Proteomes" id="UP000617634"/>
    </source>
</evidence>
<dbReference type="GO" id="GO:0003700">
    <property type="term" value="F:DNA-binding transcription factor activity"/>
    <property type="evidence" value="ECO:0007669"/>
    <property type="project" value="InterPro"/>
</dbReference>
<protein>
    <submittedName>
        <fullName evidence="5">MarR family transcriptional regulator</fullName>
    </submittedName>
</protein>
<gene>
    <name evidence="5" type="ORF">I5E68_13065</name>
</gene>
<dbReference type="PRINTS" id="PR00598">
    <property type="entry name" value="HTHMARR"/>
</dbReference>
<dbReference type="InterPro" id="IPR036388">
    <property type="entry name" value="WH-like_DNA-bd_sf"/>
</dbReference>
<name>A0A931MM91_9SPHN</name>
<keyword evidence="2" id="KW-0238">DNA-binding</keyword>
<dbReference type="InterPro" id="IPR036390">
    <property type="entry name" value="WH_DNA-bd_sf"/>
</dbReference>
<comment type="caution">
    <text evidence="5">The sequence shown here is derived from an EMBL/GenBank/DDBJ whole genome shotgun (WGS) entry which is preliminary data.</text>
</comment>
<dbReference type="InterPro" id="IPR039422">
    <property type="entry name" value="MarR/SlyA-like"/>
</dbReference>
<dbReference type="GO" id="GO:0006950">
    <property type="term" value="P:response to stress"/>
    <property type="evidence" value="ECO:0007669"/>
    <property type="project" value="TreeGrafter"/>
</dbReference>
<keyword evidence="6" id="KW-1185">Reference proteome</keyword>
<dbReference type="PANTHER" id="PTHR33164:SF64">
    <property type="entry name" value="TRANSCRIPTIONAL REGULATOR SLYA"/>
    <property type="match status" value="1"/>
</dbReference>
<dbReference type="EMBL" id="JADZGI010000001">
    <property type="protein sequence ID" value="MBH0113876.1"/>
    <property type="molecule type" value="Genomic_DNA"/>
</dbReference>
<dbReference type="PROSITE" id="PS50995">
    <property type="entry name" value="HTH_MARR_2"/>
    <property type="match status" value="1"/>
</dbReference>
<dbReference type="SMART" id="SM00347">
    <property type="entry name" value="HTH_MARR"/>
    <property type="match status" value="1"/>
</dbReference>
<keyword evidence="3" id="KW-0804">Transcription</keyword>
<accession>A0A931MM91</accession>
<evidence type="ECO:0000313" key="5">
    <source>
        <dbReference type="EMBL" id="MBH0113876.1"/>
    </source>
</evidence>
<dbReference type="Proteomes" id="UP000617634">
    <property type="component" value="Unassembled WGS sequence"/>
</dbReference>
<dbReference type="Gene3D" id="1.10.10.10">
    <property type="entry name" value="Winged helix-like DNA-binding domain superfamily/Winged helix DNA-binding domain"/>
    <property type="match status" value="1"/>
</dbReference>
<evidence type="ECO:0000256" key="2">
    <source>
        <dbReference type="ARBA" id="ARBA00023125"/>
    </source>
</evidence>
<dbReference type="AlphaFoldDB" id="A0A931MM91"/>
<evidence type="ECO:0000256" key="3">
    <source>
        <dbReference type="ARBA" id="ARBA00023163"/>
    </source>
</evidence>
<sequence length="150" mass="16471">MPNRDGLQGALPARVITLARSWRQLADRVLASLDISNSTGYALLHLERMGPGTRQSDLAREIGIAEASLVRTLQQLERSGLVAREPDPEDARAKCLHLTEQGAVLARSIDDRLRSLRGQLLDGISSEDLDTTVAVLDLVARRVGEWRGRP</sequence>
<dbReference type="InterPro" id="IPR000835">
    <property type="entry name" value="HTH_MarR-typ"/>
</dbReference>
<feature type="domain" description="HTH marR-type" evidence="4">
    <location>
        <begin position="8"/>
        <end position="141"/>
    </location>
</feature>
<proteinExistence type="predicted"/>
<dbReference type="GO" id="GO:0003677">
    <property type="term" value="F:DNA binding"/>
    <property type="evidence" value="ECO:0007669"/>
    <property type="project" value="UniProtKB-KW"/>
</dbReference>
<dbReference type="PANTHER" id="PTHR33164">
    <property type="entry name" value="TRANSCRIPTIONAL REGULATOR, MARR FAMILY"/>
    <property type="match status" value="1"/>
</dbReference>
<evidence type="ECO:0000256" key="1">
    <source>
        <dbReference type="ARBA" id="ARBA00023015"/>
    </source>
</evidence>
<organism evidence="5 6">
    <name type="scientific">Novosphingobium aureum</name>
    <dbReference type="NCBI Taxonomy" id="2792964"/>
    <lineage>
        <taxon>Bacteria</taxon>
        <taxon>Pseudomonadati</taxon>
        <taxon>Pseudomonadota</taxon>
        <taxon>Alphaproteobacteria</taxon>
        <taxon>Sphingomonadales</taxon>
        <taxon>Sphingomonadaceae</taxon>
        <taxon>Novosphingobium</taxon>
    </lineage>
</organism>